<dbReference type="EMBL" id="SMAO01000004">
    <property type="protein sequence ID" value="TCT21326.1"/>
    <property type="molecule type" value="Genomic_DNA"/>
</dbReference>
<protein>
    <recommendedName>
        <fullName evidence="1">Spore protein YkvP/CgeB glycosyl transferase-like domain-containing protein</fullName>
    </recommendedName>
</protein>
<accession>A0A4R3N0B4</accession>
<name>A0A4R3N0B4_9GAMM</name>
<keyword evidence="3" id="KW-1185">Reference proteome</keyword>
<evidence type="ECO:0000313" key="2">
    <source>
        <dbReference type="EMBL" id="TCT21326.1"/>
    </source>
</evidence>
<dbReference type="InterPro" id="IPR055259">
    <property type="entry name" value="YkvP/CgeB_Glyco_trans-like"/>
</dbReference>
<dbReference type="RefSeq" id="WP_132976928.1">
    <property type="nucleotide sequence ID" value="NZ_SMAO01000004.1"/>
</dbReference>
<organism evidence="2 3">
    <name type="scientific">Thiobaca trueperi</name>
    <dbReference type="NCBI Taxonomy" id="127458"/>
    <lineage>
        <taxon>Bacteria</taxon>
        <taxon>Pseudomonadati</taxon>
        <taxon>Pseudomonadota</taxon>
        <taxon>Gammaproteobacteria</taxon>
        <taxon>Chromatiales</taxon>
        <taxon>Chromatiaceae</taxon>
        <taxon>Thiobaca</taxon>
    </lineage>
</organism>
<sequence>MRAYIEESSTPIYQRIAHSLGRYLASSGMDVFTVKPKGFNASSFQDFLSVQDGSSLYVSNGGASNIIQSRIPDRKEYFFEVFPGKLIFLHQDKILSGLNFVENILKIIAWKNIASRSFHLCIEPNDLVDLKSVGIFNAAIVPHATEIEPSDPCENFFDYNVSFVGHVVPSSYRSLFDEKRIQDFIDRALEIKCGDFAASLHDHVGYFSKSAAEILGDKEDREIIRIAYSQWLRTQLKNQSLQFRGWLLEHADIGRLTIFGGDPAYLHGVDRDIKIDRPGIFYSPATHDLQKTKEIFRQSRININITSLQFDHAVVNRFHDVTMSGGLCLTEPLPGLSELTSAYDDISFRTISDLEDRVKYFSRPENLRQRTALIKMLQKDINQNSGYPMILKFILSAIKSLG</sequence>
<evidence type="ECO:0000313" key="3">
    <source>
        <dbReference type="Proteomes" id="UP000295717"/>
    </source>
</evidence>
<dbReference type="AlphaFoldDB" id="A0A4R3N0B4"/>
<feature type="domain" description="Spore protein YkvP/CgeB glycosyl transferase-like" evidence="1">
    <location>
        <begin position="291"/>
        <end position="372"/>
    </location>
</feature>
<comment type="caution">
    <text evidence="2">The sequence shown here is derived from an EMBL/GenBank/DDBJ whole genome shotgun (WGS) entry which is preliminary data.</text>
</comment>
<dbReference type="Proteomes" id="UP000295717">
    <property type="component" value="Unassembled WGS sequence"/>
</dbReference>
<dbReference type="OrthoDB" id="7019976at2"/>
<gene>
    <name evidence="2" type="ORF">EDC35_104181</name>
</gene>
<reference evidence="2 3" key="1">
    <citation type="submission" date="2019-03" db="EMBL/GenBank/DDBJ databases">
        <title>Genomic Encyclopedia of Type Strains, Phase IV (KMG-IV): sequencing the most valuable type-strain genomes for metagenomic binning, comparative biology and taxonomic classification.</title>
        <authorList>
            <person name="Goeker M."/>
        </authorList>
    </citation>
    <scope>NUCLEOTIDE SEQUENCE [LARGE SCALE GENOMIC DNA]</scope>
    <source>
        <strain evidence="2 3">DSM 13587</strain>
    </source>
</reference>
<dbReference type="Pfam" id="PF13524">
    <property type="entry name" value="Glyco_trans_1_2"/>
    <property type="match status" value="1"/>
</dbReference>
<proteinExistence type="predicted"/>
<evidence type="ECO:0000259" key="1">
    <source>
        <dbReference type="Pfam" id="PF13524"/>
    </source>
</evidence>